<evidence type="ECO:0000256" key="3">
    <source>
        <dbReference type="ARBA" id="ARBA00023242"/>
    </source>
</evidence>
<dbReference type="InterPro" id="IPR043451">
    <property type="entry name" value="Myocardin-like"/>
</dbReference>
<keyword evidence="3" id="KW-0539">Nucleus</keyword>
<dbReference type="InterPro" id="IPR004018">
    <property type="entry name" value="RPEL_repeat"/>
</dbReference>
<evidence type="ECO:0000313" key="5">
    <source>
        <dbReference type="EMBL" id="CAF4875400.1"/>
    </source>
</evidence>
<dbReference type="GO" id="GO:0003713">
    <property type="term" value="F:transcription coactivator activity"/>
    <property type="evidence" value="ECO:0007669"/>
    <property type="project" value="TreeGrafter"/>
</dbReference>
<dbReference type="GO" id="GO:0045944">
    <property type="term" value="P:positive regulation of transcription by RNA polymerase II"/>
    <property type="evidence" value="ECO:0007669"/>
    <property type="project" value="TreeGrafter"/>
</dbReference>
<evidence type="ECO:0000313" key="7">
    <source>
        <dbReference type="Proteomes" id="UP000681967"/>
    </source>
</evidence>
<evidence type="ECO:0000256" key="4">
    <source>
        <dbReference type="PROSITE-ProRule" id="PRU00401"/>
    </source>
</evidence>
<feature type="repeat" description="RPEL" evidence="4">
    <location>
        <begin position="28"/>
        <end position="53"/>
    </location>
</feature>
<sequence>DVGIMPPPKAPLPFYEQRKQLQMRKTQDILKNKIISRPDRQLLIEHNILSDTTAAPAIQK</sequence>
<evidence type="ECO:0008006" key="8">
    <source>
        <dbReference type="Google" id="ProtNLM"/>
    </source>
</evidence>
<feature type="non-terminal residue" evidence="5">
    <location>
        <position position="60"/>
    </location>
</feature>
<dbReference type="GO" id="GO:0005634">
    <property type="term" value="C:nucleus"/>
    <property type="evidence" value="ECO:0007669"/>
    <property type="project" value="UniProtKB-SubCell"/>
</dbReference>
<evidence type="ECO:0000256" key="2">
    <source>
        <dbReference type="ARBA" id="ARBA00022737"/>
    </source>
</evidence>
<dbReference type="AlphaFoldDB" id="A0A8S3C9Q8"/>
<reference evidence="5" key="1">
    <citation type="submission" date="2021-02" db="EMBL/GenBank/DDBJ databases">
        <authorList>
            <person name="Nowell W R."/>
        </authorList>
    </citation>
    <scope>NUCLEOTIDE SEQUENCE</scope>
</reference>
<name>A0A8S3C9Q8_9BILA</name>
<organism evidence="5 7">
    <name type="scientific">Rotaria magnacalcarata</name>
    <dbReference type="NCBI Taxonomy" id="392030"/>
    <lineage>
        <taxon>Eukaryota</taxon>
        <taxon>Metazoa</taxon>
        <taxon>Spiralia</taxon>
        <taxon>Gnathifera</taxon>
        <taxon>Rotifera</taxon>
        <taxon>Eurotatoria</taxon>
        <taxon>Bdelloidea</taxon>
        <taxon>Philodinida</taxon>
        <taxon>Philodinidae</taxon>
        <taxon>Rotaria</taxon>
    </lineage>
</organism>
<dbReference type="EMBL" id="CAJOBH010160026">
    <property type="protein sequence ID" value="CAF4875400.1"/>
    <property type="molecule type" value="Genomic_DNA"/>
</dbReference>
<feature type="non-terminal residue" evidence="5">
    <location>
        <position position="1"/>
    </location>
</feature>
<gene>
    <name evidence="5" type="ORF">BYL167_LOCUS51131</name>
    <name evidence="6" type="ORF">BYL167_LOCUS51345</name>
</gene>
<comment type="caution">
    <text evidence="5">The sequence shown here is derived from an EMBL/GenBank/DDBJ whole genome shotgun (WGS) entry which is preliminary data.</text>
</comment>
<dbReference type="PANTHER" id="PTHR22793">
    <property type="entry name" value="MYOCARDIN-RELATED TRANSCRIPTION FACTOR-RELATED"/>
    <property type="match status" value="1"/>
</dbReference>
<comment type="subcellular location">
    <subcellularLocation>
        <location evidence="1">Nucleus</location>
    </subcellularLocation>
</comment>
<dbReference type="PROSITE" id="PS51073">
    <property type="entry name" value="RPEL"/>
    <property type="match status" value="1"/>
</dbReference>
<evidence type="ECO:0000313" key="6">
    <source>
        <dbReference type="EMBL" id="CAF4880988.1"/>
    </source>
</evidence>
<dbReference type="EMBL" id="CAJOBH010161777">
    <property type="protein sequence ID" value="CAF4880988.1"/>
    <property type="molecule type" value="Genomic_DNA"/>
</dbReference>
<accession>A0A8S3C9Q8</accession>
<dbReference type="Gene3D" id="6.10.140.2040">
    <property type="match status" value="1"/>
</dbReference>
<evidence type="ECO:0000256" key="1">
    <source>
        <dbReference type="ARBA" id="ARBA00004123"/>
    </source>
</evidence>
<proteinExistence type="predicted"/>
<dbReference type="Proteomes" id="UP000681967">
    <property type="component" value="Unassembled WGS sequence"/>
</dbReference>
<protein>
    <recommendedName>
        <fullName evidence="8">Phosphatase and actin regulator</fullName>
    </recommendedName>
</protein>
<dbReference type="PANTHER" id="PTHR22793:SF12">
    <property type="entry name" value="MYOCARDIN-RELATED TRANSCRIPTION FACTOR, ISOFORM H"/>
    <property type="match status" value="1"/>
</dbReference>
<keyword evidence="2" id="KW-0677">Repeat</keyword>